<reference evidence="2" key="1">
    <citation type="journal article" date="2021" name="Open Biol.">
        <title>Shared evolutionary footprints suggest mitochondrial oxidative damage underlies multiple complex I losses in fungi.</title>
        <authorList>
            <person name="Schikora-Tamarit M.A."/>
            <person name="Marcet-Houben M."/>
            <person name="Nosek J."/>
            <person name="Gabaldon T."/>
        </authorList>
    </citation>
    <scope>NUCLEOTIDE SEQUENCE</scope>
    <source>
        <strain evidence="2">CBS6075</strain>
    </source>
</reference>
<name>A0A9P8T5J8_9ASCO</name>
<keyword evidence="1" id="KW-0812">Transmembrane</keyword>
<protein>
    <submittedName>
        <fullName evidence="2">Uncharacterized protein</fullName>
    </submittedName>
</protein>
<dbReference type="EMBL" id="JAEUBE010000295">
    <property type="protein sequence ID" value="KAH3666170.1"/>
    <property type="molecule type" value="Genomic_DNA"/>
</dbReference>
<evidence type="ECO:0000256" key="1">
    <source>
        <dbReference type="SAM" id="Phobius"/>
    </source>
</evidence>
<keyword evidence="3" id="KW-1185">Reference proteome</keyword>
<accession>A0A9P8T5J8</accession>
<reference evidence="2" key="2">
    <citation type="submission" date="2021-01" db="EMBL/GenBank/DDBJ databases">
        <authorList>
            <person name="Schikora-Tamarit M.A."/>
        </authorList>
    </citation>
    <scope>NUCLEOTIDE SEQUENCE</scope>
    <source>
        <strain evidence="2">CBS6075</strain>
    </source>
</reference>
<dbReference type="RefSeq" id="XP_046061374.1">
    <property type="nucleotide sequence ID" value="XM_046205429.1"/>
</dbReference>
<feature type="transmembrane region" description="Helical" evidence="1">
    <location>
        <begin position="128"/>
        <end position="148"/>
    </location>
</feature>
<evidence type="ECO:0000313" key="2">
    <source>
        <dbReference type="EMBL" id="KAH3666170.1"/>
    </source>
</evidence>
<organism evidence="2 3">
    <name type="scientific">Ogataea philodendri</name>
    <dbReference type="NCBI Taxonomy" id="1378263"/>
    <lineage>
        <taxon>Eukaryota</taxon>
        <taxon>Fungi</taxon>
        <taxon>Dikarya</taxon>
        <taxon>Ascomycota</taxon>
        <taxon>Saccharomycotina</taxon>
        <taxon>Pichiomycetes</taxon>
        <taxon>Pichiales</taxon>
        <taxon>Pichiaceae</taxon>
        <taxon>Ogataea</taxon>
    </lineage>
</organism>
<gene>
    <name evidence="2" type="ORF">OGAPHI_004359</name>
</gene>
<keyword evidence="1" id="KW-1133">Transmembrane helix</keyword>
<evidence type="ECO:0000313" key="3">
    <source>
        <dbReference type="Proteomes" id="UP000769157"/>
    </source>
</evidence>
<proteinExistence type="predicted"/>
<keyword evidence="1" id="KW-0472">Membrane</keyword>
<dbReference type="GeneID" id="70236324"/>
<sequence>MSHQPTTSICCLVVGIVFENRVERRTINTPKLDERVLESTGHYGGVVVELHAGHVVVGVVESVHAGTWQRRLDSVELYFSSRILNLGQCLFQVKGCLLGQWKKVSAWGVFAGRISLEVFFVFLHQGLVVVLIFLGLVFLLDLCFQFLGKLRVVREFSKLDSLAVKSVRRIGVLSGSVRLLVQQLEDGGNSLRRFAAVLFLGCDFHLGCYGHCIVDESDNDSSANGFIFIKETQNQVHGHFGNSNVILLGAK</sequence>
<dbReference type="AlphaFoldDB" id="A0A9P8T5J8"/>
<dbReference type="Proteomes" id="UP000769157">
    <property type="component" value="Unassembled WGS sequence"/>
</dbReference>
<comment type="caution">
    <text evidence="2">The sequence shown here is derived from an EMBL/GenBank/DDBJ whole genome shotgun (WGS) entry which is preliminary data.</text>
</comment>